<comment type="cofactor">
    <cofactor evidence="1">
        <name>L-ascorbate</name>
        <dbReference type="ChEBI" id="CHEBI:38290"/>
    </cofactor>
</comment>
<dbReference type="FunFam" id="2.60.120.620:FF:000045">
    <property type="entry name" value="Uncharacterized protein"/>
    <property type="match status" value="1"/>
</dbReference>
<evidence type="ECO:0000256" key="2">
    <source>
        <dbReference type="ARBA" id="ARBA00022723"/>
    </source>
</evidence>
<dbReference type="OMA" id="AHEPVCH"/>
<dbReference type="InParanoid" id="B8CBV6"/>
<evidence type="ECO:0000259" key="6">
    <source>
        <dbReference type="SMART" id="SM00702"/>
    </source>
</evidence>
<dbReference type="PANTHER" id="PTHR10869">
    <property type="entry name" value="PROLYL 4-HYDROXYLASE ALPHA SUBUNIT"/>
    <property type="match status" value="1"/>
</dbReference>
<reference evidence="7 8" key="1">
    <citation type="journal article" date="2004" name="Science">
        <title>The genome of the diatom Thalassiosira pseudonana: ecology, evolution, and metabolism.</title>
        <authorList>
            <person name="Armbrust E.V."/>
            <person name="Berges J.A."/>
            <person name="Bowler C."/>
            <person name="Green B.R."/>
            <person name="Martinez D."/>
            <person name="Putnam N.H."/>
            <person name="Zhou S."/>
            <person name="Allen A.E."/>
            <person name="Apt K.E."/>
            <person name="Bechner M."/>
            <person name="Brzezinski M.A."/>
            <person name="Chaal B.K."/>
            <person name="Chiovitti A."/>
            <person name="Davis A.K."/>
            <person name="Demarest M.S."/>
            <person name="Detter J.C."/>
            <person name="Glavina T."/>
            <person name="Goodstein D."/>
            <person name="Hadi M.Z."/>
            <person name="Hellsten U."/>
            <person name="Hildebrand M."/>
            <person name="Jenkins B.D."/>
            <person name="Jurka J."/>
            <person name="Kapitonov V.V."/>
            <person name="Kroger N."/>
            <person name="Lau W.W."/>
            <person name="Lane T.W."/>
            <person name="Larimer F.W."/>
            <person name="Lippmeier J.C."/>
            <person name="Lucas S."/>
            <person name="Medina M."/>
            <person name="Montsant A."/>
            <person name="Obornik M."/>
            <person name="Parker M.S."/>
            <person name="Palenik B."/>
            <person name="Pazour G.J."/>
            <person name="Richardson P.M."/>
            <person name="Rynearson T.A."/>
            <person name="Saito M.A."/>
            <person name="Schwartz D.C."/>
            <person name="Thamatrakoln K."/>
            <person name="Valentin K."/>
            <person name="Vardi A."/>
            <person name="Wilkerson F.P."/>
            <person name="Rokhsar D.S."/>
        </authorList>
    </citation>
    <scope>NUCLEOTIDE SEQUENCE [LARGE SCALE GENOMIC DNA]</scope>
    <source>
        <strain evidence="7 8">CCMP1335</strain>
    </source>
</reference>
<dbReference type="HOGENOM" id="CLU_041456_2_0_1"/>
<dbReference type="GO" id="GO:0031418">
    <property type="term" value="F:L-ascorbic acid binding"/>
    <property type="evidence" value="ECO:0007669"/>
    <property type="project" value="InterPro"/>
</dbReference>
<protein>
    <recommendedName>
        <fullName evidence="6">Prolyl 4-hydroxylase alpha subunit domain-containing protein</fullName>
    </recommendedName>
</protein>
<dbReference type="Proteomes" id="UP000001449">
    <property type="component" value="Chromosome 13"/>
</dbReference>
<dbReference type="RefSeq" id="XP_002293457.1">
    <property type="nucleotide sequence ID" value="XM_002293421.1"/>
</dbReference>
<keyword evidence="8" id="KW-1185">Reference proteome</keyword>
<gene>
    <name evidence="7" type="ORF">THAPSDRAFT_18392</name>
</gene>
<dbReference type="STRING" id="35128.B8CBV6"/>
<dbReference type="InterPro" id="IPR044862">
    <property type="entry name" value="Pro_4_hyd_alph_FE2OG_OXY"/>
</dbReference>
<dbReference type="eggNOG" id="ENOG502RUJY">
    <property type="taxonomic scope" value="Eukaryota"/>
</dbReference>
<organism evidence="7 8">
    <name type="scientific">Thalassiosira pseudonana</name>
    <name type="common">Marine diatom</name>
    <name type="synonym">Cyclotella nana</name>
    <dbReference type="NCBI Taxonomy" id="35128"/>
    <lineage>
        <taxon>Eukaryota</taxon>
        <taxon>Sar</taxon>
        <taxon>Stramenopiles</taxon>
        <taxon>Ochrophyta</taxon>
        <taxon>Bacillariophyta</taxon>
        <taxon>Coscinodiscophyceae</taxon>
        <taxon>Thalassiosirophycidae</taxon>
        <taxon>Thalassiosirales</taxon>
        <taxon>Thalassiosiraceae</taxon>
        <taxon>Thalassiosira</taxon>
    </lineage>
</organism>
<dbReference type="KEGG" id="tps:THAPSDRAFT_18392"/>
<dbReference type="GO" id="GO:0004656">
    <property type="term" value="F:procollagen-proline 4-dioxygenase activity"/>
    <property type="evidence" value="ECO:0000318"/>
    <property type="project" value="GO_Central"/>
</dbReference>
<dbReference type="Pfam" id="PF13640">
    <property type="entry name" value="2OG-FeII_Oxy_3"/>
    <property type="match status" value="1"/>
</dbReference>
<reference evidence="7 8" key="2">
    <citation type="journal article" date="2008" name="Nature">
        <title>The Phaeodactylum genome reveals the evolutionary history of diatom genomes.</title>
        <authorList>
            <person name="Bowler C."/>
            <person name="Allen A.E."/>
            <person name="Badger J.H."/>
            <person name="Grimwood J."/>
            <person name="Jabbari K."/>
            <person name="Kuo A."/>
            <person name="Maheswari U."/>
            <person name="Martens C."/>
            <person name="Maumus F."/>
            <person name="Otillar R.P."/>
            <person name="Rayko E."/>
            <person name="Salamov A."/>
            <person name="Vandepoele K."/>
            <person name="Beszteri B."/>
            <person name="Gruber A."/>
            <person name="Heijde M."/>
            <person name="Katinka M."/>
            <person name="Mock T."/>
            <person name="Valentin K."/>
            <person name="Verret F."/>
            <person name="Berges J.A."/>
            <person name="Brownlee C."/>
            <person name="Cadoret J.P."/>
            <person name="Chiovitti A."/>
            <person name="Choi C.J."/>
            <person name="Coesel S."/>
            <person name="De Martino A."/>
            <person name="Detter J.C."/>
            <person name="Durkin C."/>
            <person name="Falciatore A."/>
            <person name="Fournet J."/>
            <person name="Haruta M."/>
            <person name="Huysman M.J."/>
            <person name="Jenkins B.D."/>
            <person name="Jiroutova K."/>
            <person name="Jorgensen R.E."/>
            <person name="Joubert Y."/>
            <person name="Kaplan A."/>
            <person name="Kroger N."/>
            <person name="Kroth P.G."/>
            <person name="La Roche J."/>
            <person name="Lindquist E."/>
            <person name="Lommer M."/>
            <person name="Martin-Jezequel V."/>
            <person name="Lopez P.J."/>
            <person name="Lucas S."/>
            <person name="Mangogna M."/>
            <person name="McGinnis K."/>
            <person name="Medlin L.K."/>
            <person name="Montsant A."/>
            <person name="Oudot-Le Secq M.P."/>
            <person name="Napoli C."/>
            <person name="Obornik M."/>
            <person name="Parker M.S."/>
            <person name="Petit J.L."/>
            <person name="Porcel B.M."/>
            <person name="Poulsen N."/>
            <person name="Robison M."/>
            <person name="Rychlewski L."/>
            <person name="Rynearson T.A."/>
            <person name="Schmutz J."/>
            <person name="Shapiro H."/>
            <person name="Siaut M."/>
            <person name="Stanley M."/>
            <person name="Sussman M.R."/>
            <person name="Taylor A.R."/>
            <person name="Vardi A."/>
            <person name="von Dassow P."/>
            <person name="Vyverman W."/>
            <person name="Willis A."/>
            <person name="Wyrwicz L.S."/>
            <person name="Rokhsar D.S."/>
            <person name="Weissenbach J."/>
            <person name="Armbrust E.V."/>
            <person name="Green B.R."/>
            <person name="Van de Peer Y."/>
            <person name="Grigoriev I.V."/>
        </authorList>
    </citation>
    <scope>NUCLEOTIDE SEQUENCE [LARGE SCALE GENOMIC DNA]</scope>
    <source>
        <strain evidence="7 8">CCMP1335</strain>
    </source>
</reference>
<keyword evidence="3" id="KW-0223">Dioxygenase</keyword>
<evidence type="ECO:0000256" key="4">
    <source>
        <dbReference type="ARBA" id="ARBA00023002"/>
    </source>
</evidence>
<evidence type="ECO:0000256" key="3">
    <source>
        <dbReference type="ARBA" id="ARBA00022964"/>
    </source>
</evidence>
<feature type="non-terminal residue" evidence="7">
    <location>
        <position position="1"/>
    </location>
</feature>
<evidence type="ECO:0000313" key="7">
    <source>
        <dbReference type="EMBL" id="EED89193.1"/>
    </source>
</evidence>
<keyword evidence="4" id="KW-0560">Oxidoreductase</keyword>
<dbReference type="EMBL" id="CM000648">
    <property type="protein sequence ID" value="EED89193.1"/>
    <property type="molecule type" value="Genomic_DNA"/>
</dbReference>
<evidence type="ECO:0000313" key="8">
    <source>
        <dbReference type="Proteomes" id="UP000001449"/>
    </source>
</evidence>
<keyword evidence="5" id="KW-0408">Iron</keyword>
<dbReference type="GeneID" id="7450523"/>
<dbReference type="PaxDb" id="35128-Thaps18392"/>
<dbReference type="InterPro" id="IPR045054">
    <property type="entry name" value="P4HA-like"/>
</dbReference>
<keyword evidence="2" id="KW-0479">Metal-binding</keyword>
<dbReference type="PANTHER" id="PTHR10869:SF241">
    <property type="entry name" value="FE2OG DIOXYGENASE DOMAIN-CONTAINING PROTEIN"/>
    <property type="match status" value="1"/>
</dbReference>
<dbReference type="GO" id="GO:0005783">
    <property type="term" value="C:endoplasmic reticulum"/>
    <property type="evidence" value="ECO:0000318"/>
    <property type="project" value="GO_Central"/>
</dbReference>
<feature type="non-terminal residue" evidence="7">
    <location>
        <position position="196"/>
    </location>
</feature>
<evidence type="ECO:0000256" key="1">
    <source>
        <dbReference type="ARBA" id="ARBA00001961"/>
    </source>
</evidence>
<accession>B8CBV6</accession>
<feature type="domain" description="Prolyl 4-hydroxylase alpha subunit" evidence="6">
    <location>
        <begin position="1"/>
        <end position="193"/>
    </location>
</feature>
<dbReference type="Gene3D" id="2.60.120.620">
    <property type="entry name" value="q2cbj1_9rhob like domain"/>
    <property type="match status" value="1"/>
</dbReference>
<dbReference type="AlphaFoldDB" id="B8CBV6"/>
<dbReference type="SMART" id="SM00702">
    <property type="entry name" value="P4Hc"/>
    <property type="match status" value="1"/>
</dbReference>
<dbReference type="InterPro" id="IPR006620">
    <property type="entry name" value="Pro_4_hyd_alph"/>
</dbReference>
<evidence type="ECO:0000256" key="5">
    <source>
        <dbReference type="ARBA" id="ARBA00023004"/>
    </source>
</evidence>
<sequence length="196" mass="22362">FAVLLHNVLSLEECADIIEKSEADGYEQATIYDARTKRVQRNCTRCVTDDQVLAENWFERILHALNGTPYEQKVKNAPWMGTRHDAKPLHATSLNERLRILKYQQNQFFSSHHDASFIRDADEGGRTGEKSYVSVQIYLNDKFKGGTTRFHGGGRFLDVIPKTGSILLFDHNILHEGVAVKSGKKYLVRTDIMYST</sequence>
<name>B8CBV6_THAPS</name>
<proteinExistence type="predicted"/>
<dbReference type="GO" id="GO:0005506">
    <property type="term" value="F:iron ion binding"/>
    <property type="evidence" value="ECO:0007669"/>
    <property type="project" value="InterPro"/>
</dbReference>